<dbReference type="PANTHER" id="PTHR43047">
    <property type="entry name" value="TWO-COMPONENT HISTIDINE PROTEIN KINASE"/>
    <property type="match status" value="1"/>
</dbReference>
<dbReference type="InterPro" id="IPR036890">
    <property type="entry name" value="HATPase_C_sf"/>
</dbReference>
<evidence type="ECO:0000259" key="9">
    <source>
        <dbReference type="PROSITE" id="PS50110"/>
    </source>
</evidence>
<name>A0A1L9VU51_ASPGL</name>
<feature type="compositionally biased region" description="Polar residues" evidence="7">
    <location>
        <begin position="1546"/>
        <end position="1560"/>
    </location>
</feature>
<feature type="region of interest" description="Disordered" evidence="7">
    <location>
        <begin position="384"/>
        <end position="442"/>
    </location>
</feature>
<gene>
    <name evidence="11" type="ORF">ASPGLDRAFT_43986</name>
</gene>
<dbReference type="InterPro" id="IPR036097">
    <property type="entry name" value="HisK_dim/P_sf"/>
</dbReference>
<evidence type="ECO:0000256" key="6">
    <source>
        <dbReference type="PROSITE-ProRule" id="PRU00169"/>
    </source>
</evidence>
<keyword evidence="3 6" id="KW-0597">Phosphoprotein</keyword>
<dbReference type="STRING" id="1160497.A0A1L9VU51"/>
<feature type="region of interest" description="Disordered" evidence="7">
    <location>
        <begin position="1185"/>
        <end position="1207"/>
    </location>
</feature>
<dbReference type="SMART" id="SM00086">
    <property type="entry name" value="PAC"/>
    <property type="match status" value="2"/>
</dbReference>
<sequence length="1965" mass="215477">MMGEVRSMRTPPLPSPAEAPSPVAASQSHPHPPHEPRGPSASVSTTSSFLPKDNDDGESAMLDDTLRIANTHAASLQHQQTPDVSCISSNNIPSEYKSSDSGKGSQEDHGRSLQTLRELRRQMEELLAYQQMQQQSQDQDATAAAAAPPSREAFAFPAPPPAPPSAPRDDPLPCSSTPHESSKKRRISNDESPQFPASSSSGAMPTAAAYSDSTSSAGTIRPPDSSNNPMLAGQTPSYPFPKMYPSPSPAAARSAQESSPMLNHSHFKLTLPAEKLKFSKGPSSQPSDERPAPVMKTPTPHSVFLPPQHKPVMEDPIYPSPNLYDITLQLSADPGLDAWWSNVVNILQTYYGAERASLAVPGDATDLENVPWGQKAVFDQNLSEDPDSIHHLYGETTRAGPSGADSQNTETVANNSSNNNVNTTNNTTDGHSRLGSVSAAKRPSLLSRHSFAGFGKDRKHAADQDPSQLLHKIKVENAQSAAATNTMDVDSGLSQSTPTDNRDKANVMTPQTHSLDDALITTPQHSYRQAVFPIPRPLEVESDPLIKRTGVVKLFGRTKPVVLTREYSKGSANVCSEKHGGTMARSPADDKVQVTPTAEPIRPGVPQTPSRPGGSTLQAPALVPGLPPSMEVSDEYEQVPPSPWSQSPAPSPAPRAQAEQNPFFVSYSVDESAFAKNPPPHDYSNLQPLQAIGVDLAKSVVHIPLLHAGSSKQPSSSTLRFPVAVISILSPIIPYPSNLRQSLAYLMPHLTTSFCLAQQYSQLERQFVSRLETPRYGHLLGLGGTFSDESSELELVAGLSGHVNYRVAEDGTISAHASLSSPDEKSNSTKLSPPIPGGPGGTPGFELGTLGAATANNIDQNDASGPSIKLSREAADSYFNVPQQQHKSFREAIMYQQRRRLSKTKEQVTMPNPTSPGKSLVKASTDDDSALQDPSAVAPSPVQEPRSQAAVSPTQPSTSRHPSANSLYAQLQREIPRPFSDTVAQLMLNSVPLHLFLAKPQSGEVIWTNSKFDAYRRSQPQEQKMRDPWQNIHNSEREHVSQEWANALRTGSQFTERVRVKRFNDESAYRWFIFRANPLLSSTGEVLYWIGSFLDIHEQHIAELKAAQEREKFATDAKYRAFSNSIPQVVFEAAEYRGLIFANEQWHLYTGQKLEEALNFGFAKHIHPDDLEKCGLLSHHLIGKTDSRDPSSSELPKGKNAPPERHFGHGFTPALDELVKRGVASVQQDENGRVFYSTEIRLRSKGGDFRWHLVRLVRVETSSFGNGEASWYGTCTDINDRKNLERELNKAMQQLNNQMESKTKFFSNMSHEIRTPLNGILGTIPFILDTQLDTDQRRMLDTIQNSSTNLRELVDNILDVSRVEAGKMSLVNSWFHVRSVIEDVIDTVASRAIDKSLEINYLMNVDVPPTVIGDRFRIRQVLINLVGNAVKFTSQGEIHICCSIHHDPSALAKNTELLLNFDVVDTGKGFSARDAERLMQRFSQLGQNGSQQHAGSGLGLFLSKQLVEMHGGKLTPSSKEGQGAKFSFYVKVDAPPPVTPEEQSKGARQQKASDAQTKPSQEAVGAKGPEAPAPEIPASQPPTSTESSAQPAPPMPSENSSVATPDAKKAVSKETDPDQSAPAPAAESGPPVSKAAPAAEPKPSPQQANPCSILILCPLENTRKAIQQHIQQVVPHEVPFTIKAYPDIDDWRDMVNEGTGSSMTHLVLNLPNVDDVMDVIQYVSECEPTAAPTLVLISDLYQKRQVNPKIKELSASGRKVYTVPKPVKPSAFSAIFDPDNRRDLSKDRNQDMAREINNNFKTMSKMVKEVIGNKGYRVLLVEDDETNRMVMLKYLDKIKVMAETASNGQECTEMVFSKEPGYYSLIICDIQMPVKNGYDTCREVRGWELKNHYPQIPIMALSANAMTDQIEDAARAGFNDYVTKPIKHNELGKMMMGLLDPNRPLLLLRDRLREDNENDDSHREE</sequence>
<dbReference type="GeneID" id="34462186"/>
<dbReference type="PROSITE" id="PS50109">
    <property type="entry name" value="HIS_KIN"/>
    <property type="match status" value="1"/>
</dbReference>
<dbReference type="FunFam" id="3.40.50.2300:FF:000158">
    <property type="entry name" value="Sensor histidine kinase/response regulator"/>
    <property type="match status" value="1"/>
</dbReference>
<feature type="modified residue" description="4-aspartylphosphate" evidence="6">
    <location>
        <position position="1869"/>
    </location>
</feature>
<proteinExistence type="predicted"/>
<feature type="compositionally biased region" description="Low complexity" evidence="7">
    <location>
        <begin position="1620"/>
        <end position="1648"/>
    </location>
</feature>
<evidence type="ECO:0000256" key="3">
    <source>
        <dbReference type="ARBA" id="ARBA00022553"/>
    </source>
</evidence>
<feature type="region of interest" description="Disordered" evidence="7">
    <location>
        <begin position="574"/>
        <end position="656"/>
    </location>
</feature>
<dbReference type="Pfam" id="PF00072">
    <property type="entry name" value="Response_reg"/>
    <property type="match status" value="1"/>
</dbReference>
<dbReference type="GO" id="GO:0000155">
    <property type="term" value="F:phosphorelay sensor kinase activity"/>
    <property type="evidence" value="ECO:0007669"/>
    <property type="project" value="InterPro"/>
</dbReference>
<evidence type="ECO:0000256" key="4">
    <source>
        <dbReference type="ARBA" id="ARBA00022679"/>
    </source>
</evidence>
<dbReference type="RefSeq" id="XP_022404118.1">
    <property type="nucleotide sequence ID" value="XM_022545925.1"/>
</dbReference>
<dbReference type="Proteomes" id="UP000184300">
    <property type="component" value="Unassembled WGS sequence"/>
</dbReference>
<reference evidence="12" key="1">
    <citation type="journal article" date="2017" name="Genome Biol.">
        <title>Comparative genomics reveals high biological diversity and specific adaptations in the industrially and medically important fungal genus Aspergillus.</title>
        <authorList>
            <person name="de Vries R.P."/>
            <person name="Riley R."/>
            <person name="Wiebenga A."/>
            <person name="Aguilar-Osorio G."/>
            <person name="Amillis S."/>
            <person name="Uchima C.A."/>
            <person name="Anderluh G."/>
            <person name="Asadollahi M."/>
            <person name="Askin M."/>
            <person name="Barry K."/>
            <person name="Battaglia E."/>
            <person name="Bayram O."/>
            <person name="Benocci T."/>
            <person name="Braus-Stromeyer S.A."/>
            <person name="Caldana C."/>
            <person name="Canovas D."/>
            <person name="Cerqueira G.C."/>
            <person name="Chen F."/>
            <person name="Chen W."/>
            <person name="Choi C."/>
            <person name="Clum A."/>
            <person name="Dos Santos R.A."/>
            <person name="Damasio A.R."/>
            <person name="Diallinas G."/>
            <person name="Emri T."/>
            <person name="Fekete E."/>
            <person name="Flipphi M."/>
            <person name="Freyberg S."/>
            <person name="Gallo A."/>
            <person name="Gournas C."/>
            <person name="Habgood R."/>
            <person name="Hainaut M."/>
            <person name="Harispe M.L."/>
            <person name="Henrissat B."/>
            <person name="Hilden K.S."/>
            <person name="Hope R."/>
            <person name="Hossain A."/>
            <person name="Karabika E."/>
            <person name="Karaffa L."/>
            <person name="Karanyi Z."/>
            <person name="Krasevec N."/>
            <person name="Kuo A."/>
            <person name="Kusch H."/>
            <person name="LaButti K."/>
            <person name="Lagendijk E.L."/>
            <person name="Lapidus A."/>
            <person name="Levasseur A."/>
            <person name="Lindquist E."/>
            <person name="Lipzen A."/>
            <person name="Logrieco A.F."/>
            <person name="MacCabe A."/>
            <person name="Maekelae M.R."/>
            <person name="Malavazi I."/>
            <person name="Melin P."/>
            <person name="Meyer V."/>
            <person name="Mielnichuk N."/>
            <person name="Miskei M."/>
            <person name="Molnar A.P."/>
            <person name="Mule G."/>
            <person name="Ngan C.Y."/>
            <person name="Orejas M."/>
            <person name="Orosz E."/>
            <person name="Ouedraogo J.P."/>
            <person name="Overkamp K.M."/>
            <person name="Park H.-S."/>
            <person name="Perrone G."/>
            <person name="Piumi F."/>
            <person name="Punt P.J."/>
            <person name="Ram A.F."/>
            <person name="Ramon A."/>
            <person name="Rauscher S."/>
            <person name="Record E."/>
            <person name="Riano-Pachon D.M."/>
            <person name="Robert V."/>
            <person name="Roehrig J."/>
            <person name="Ruller R."/>
            <person name="Salamov A."/>
            <person name="Salih N.S."/>
            <person name="Samson R.A."/>
            <person name="Sandor E."/>
            <person name="Sanguinetti M."/>
            <person name="Schuetze T."/>
            <person name="Sepcic K."/>
            <person name="Shelest E."/>
            <person name="Sherlock G."/>
            <person name="Sophianopoulou V."/>
            <person name="Squina F.M."/>
            <person name="Sun H."/>
            <person name="Susca A."/>
            <person name="Todd R.B."/>
            <person name="Tsang A."/>
            <person name="Unkles S.E."/>
            <person name="van de Wiele N."/>
            <person name="van Rossen-Uffink D."/>
            <person name="Oliveira J.V."/>
            <person name="Vesth T.C."/>
            <person name="Visser J."/>
            <person name="Yu J.-H."/>
            <person name="Zhou M."/>
            <person name="Andersen M.R."/>
            <person name="Archer D.B."/>
            <person name="Baker S.E."/>
            <person name="Benoit I."/>
            <person name="Brakhage A.A."/>
            <person name="Braus G.H."/>
            <person name="Fischer R."/>
            <person name="Frisvad J.C."/>
            <person name="Goldman G.H."/>
            <person name="Houbraken J."/>
            <person name="Oakley B."/>
            <person name="Pocsi I."/>
            <person name="Scazzocchio C."/>
            <person name="Seiboth B."/>
            <person name="vanKuyk P.A."/>
            <person name="Wortman J."/>
            <person name="Dyer P.S."/>
            <person name="Grigoriev I.V."/>
        </authorList>
    </citation>
    <scope>NUCLEOTIDE SEQUENCE [LARGE SCALE GENOMIC DNA]</scope>
    <source>
        <strain evidence="12">CBS 516.65</strain>
    </source>
</reference>
<organism evidence="11 12">
    <name type="scientific">Aspergillus glaucus CBS 516.65</name>
    <dbReference type="NCBI Taxonomy" id="1160497"/>
    <lineage>
        <taxon>Eukaryota</taxon>
        <taxon>Fungi</taxon>
        <taxon>Dikarya</taxon>
        <taxon>Ascomycota</taxon>
        <taxon>Pezizomycotina</taxon>
        <taxon>Eurotiomycetes</taxon>
        <taxon>Eurotiomycetidae</taxon>
        <taxon>Eurotiales</taxon>
        <taxon>Aspergillaceae</taxon>
        <taxon>Aspergillus</taxon>
        <taxon>Aspergillus subgen. Aspergillus</taxon>
    </lineage>
</organism>
<feature type="compositionally biased region" description="Polar residues" evidence="7">
    <location>
        <begin position="945"/>
        <end position="964"/>
    </location>
</feature>
<keyword evidence="12" id="KW-1185">Reference proteome</keyword>
<feature type="compositionally biased region" description="Low complexity" evidence="7">
    <location>
        <begin position="206"/>
        <end position="219"/>
    </location>
</feature>
<accession>A0A1L9VU51</accession>
<dbReference type="GO" id="GO:0005886">
    <property type="term" value="C:plasma membrane"/>
    <property type="evidence" value="ECO:0007669"/>
    <property type="project" value="TreeGrafter"/>
</dbReference>
<dbReference type="VEuPathDB" id="FungiDB:ASPGLDRAFT_43986"/>
<feature type="compositionally biased region" description="Low complexity" evidence="7">
    <location>
        <begin position="125"/>
        <end position="156"/>
    </location>
</feature>
<protein>
    <recommendedName>
        <fullName evidence="2">histidine kinase</fullName>
        <ecNumber evidence="2">2.7.13.3</ecNumber>
    </recommendedName>
</protein>
<feature type="compositionally biased region" description="Low complexity" evidence="7">
    <location>
        <begin position="408"/>
        <end position="428"/>
    </location>
</feature>
<feature type="compositionally biased region" description="Polar residues" evidence="7">
    <location>
        <begin position="1581"/>
        <end position="1590"/>
    </location>
</feature>
<dbReference type="SUPFAM" id="SSF52172">
    <property type="entry name" value="CheY-like"/>
    <property type="match status" value="1"/>
</dbReference>
<feature type="compositionally biased region" description="Polar residues" evidence="7">
    <location>
        <begin position="481"/>
        <end position="499"/>
    </location>
</feature>
<dbReference type="InterPro" id="IPR000014">
    <property type="entry name" value="PAS"/>
</dbReference>
<feature type="compositionally biased region" description="Polar residues" evidence="7">
    <location>
        <begin position="72"/>
        <end position="93"/>
    </location>
</feature>
<feature type="region of interest" description="Disordered" evidence="7">
    <location>
        <begin position="1"/>
        <end position="262"/>
    </location>
</feature>
<feature type="compositionally biased region" description="Basic and acidic residues" evidence="7">
    <location>
        <begin position="1606"/>
        <end position="1616"/>
    </location>
</feature>
<dbReference type="InterPro" id="IPR001610">
    <property type="entry name" value="PAC"/>
</dbReference>
<keyword evidence="4" id="KW-0808">Transferase</keyword>
<keyword evidence="5" id="KW-0418">Kinase</keyword>
<feature type="domain" description="Response regulatory" evidence="9">
    <location>
        <begin position="1817"/>
        <end position="1939"/>
    </location>
</feature>
<feature type="compositionally biased region" description="Pro residues" evidence="7">
    <location>
        <begin position="157"/>
        <end position="166"/>
    </location>
</feature>
<dbReference type="CDD" id="cd16922">
    <property type="entry name" value="HATPase_EvgS-ArcB-TorS-like"/>
    <property type="match status" value="1"/>
</dbReference>
<dbReference type="Gene3D" id="3.30.565.10">
    <property type="entry name" value="Histidine kinase-like ATPase, C-terminal domain"/>
    <property type="match status" value="1"/>
</dbReference>
<feature type="region of interest" description="Disordered" evidence="7">
    <location>
        <begin position="481"/>
        <end position="504"/>
    </location>
</feature>
<dbReference type="OrthoDB" id="303614at2759"/>
<evidence type="ECO:0000259" key="10">
    <source>
        <dbReference type="PROSITE" id="PS50113"/>
    </source>
</evidence>
<feature type="compositionally biased region" description="Polar residues" evidence="7">
    <location>
        <begin position="607"/>
        <end position="618"/>
    </location>
</feature>
<dbReference type="InterPro" id="IPR000700">
    <property type="entry name" value="PAS-assoc_C"/>
</dbReference>
<feature type="domain" description="PAC" evidence="10">
    <location>
        <begin position="1054"/>
        <end position="1108"/>
    </location>
</feature>
<dbReference type="InterPro" id="IPR003661">
    <property type="entry name" value="HisK_dim/P_dom"/>
</dbReference>
<feature type="compositionally biased region" description="Basic and acidic residues" evidence="7">
    <location>
        <begin position="97"/>
        <end position="124"/>
    </location>
</feature>
<dbReference type="PRINTS" id="PR00344">
    <property type="entry name" value="BCTRLSENSOR"/>
</dbReference>
<dbReference type="InterPro" id="IPR001789">
    <property type="entry name" value="Sig_transdc_resp-reg_receiver"/>
</dbReference>
<evidence type="ECO:0000256" key="7">
    <source>
        <dbReference type="SAM" id="MobiDB-lite"/>
    </source>
</evidence>
<feature type="region of interest" description="Disordered" evidence="7">
    <location>
        <begin position="901"/>
        <end position="964"/>
    </location>
</feature>
<dbReference type="SUPFAM" id="SSF47384">
    <property type="entry name" value="Homodimeric domain of signal transducing histidine kinase"/>
    <property type="match status" value="1"/>
</dbReference>
<evidence type="ECO:0000256" key="5">
    <source>
        <dbReference type="ARBA" id="ARBA00022777"/>
    </source>
</evidence>
<feature type="domain" description="PAC" evidence="10">
    <location>
        <begin position="1236"/>
        <end position="1290"/>
    </location>
</feature>
<dbReference type="InterPro" id="IPR005467">
    <property type="entry name" value="His_kinase_dom"/>
</dbReference>
<dbReference type="Pfam" id="PF00512">
    <property type="entry name" value="HisKA"/>
    <property type="match status" value="1"/>
</dbReference>
<feature type="compositionally biased region" description="Pro residues" evidence="7">
    <location>
        <begin position="238"/>
        <end position="248"/>
    </location>
</feature>
<comment type="catalytic activity">
    <reaction evidence="1">
        <text>ATP + protein L-histidine = ADP + protein N-phospho-L-histidine.</text>
        <dbReference type="EC" id="2.7.13.3"/>
    </reaction>
</comment>
<dbReference type="PROSITE" id="PS50110">
    <property type="entry name" value="RESPONSE_REGULATORY"/>
    <property type="match status" value="1"/>
</dbReference>
<dbReference type="CDD" id="cd00082">
    <property type="entry name" value="HisKA"/>
    <property type="match status" value="1"/>
</dbReference>
<dbReference type="InterPro" id="IPR013656">
    <property type="entry name" value="PAS_4"/>
</dbReference>
<dbReference type="Gene3D" id="1.10.287.130">
    <property type="match status" value="1"/>
</dbReference>
<feature type="compositionally biased region" description="Polar residues" evidence="7">
    <location>
        <begin position="907"/>
        <end position="917"/>
    </location>
</feature>
<dbReference type="InterPro" id="IPR004358">
    <property type="entry name" value="Sig_transdc_His_kin-like_C"/>
</dbReference>
<dbReference type="FunFam" id="3.30.450.20:FF:000104">
    <property type="entry name" value="Sensor histidine kinase/response regulator"/>
    <property type="match status" value="1"/>
</dbReference>
<feature type="region of interest" description="Disordered" evidence="7">
    <location>
        <begin position="817"/>
        <end position="849"/>
    </location>
</feature>
<feature type="region of interest" description="Disordered" evidence="7">
    <location>
        <begin position="1532"/>
        <end position="1648"/>
    </location>
</feature>
<dbReference type="PANTHER" id="PTHR43047:SF74">
    <property type="entry name" value="HISTIDINE KINASE-RELATED"/>
    <property type="match status" value="1"/>
</dbReference>
<dbReference type="PROSITE" id="PS50113">
    <property type="entry name" value="PAC"/>
    <property type="match status" value="2"/>
</dbReference>
<dbReference type="SUPFAM" id="SSF55874">
    <property type="entry name" value="ATPase domain of HSP90 chaperone/DNA topoisomerase II/histidine kinase"/>
    <property type="match status" value="1"/>
</dbReference>
<dbReference type="GO" id="GO:0009927">
    <property type="term" value="F:histidine phosphotransfer kinase activity"/>
    <property type="evidence" value="ECO:0007669"/>
    <property type="project" value="TreeGrafter"/>
</dbReference>
<evidence type="ECO:0000313" key="11">
    <source>
        <dbReference type="EMBL" id="OJJ87429.1"/>
    </source>
</evidence>
<evidence type="ECO:0000259" key="8">
    <source>
        <dbReference type="PROSITE" id="PS50109"/>
    </source>
</evidence>
<evidence type="ECO:0000313" key="12">
    <source>
        <dbReference type="Proteomes" id="UP000184300"/>
    </source>
</evidence>
<dbReference type="EMBL" id="KV878891">
    <property type="protein sequence ID" value="OJJ87429.1"/>
    <property type="molecule type" value="Genomic_DNA"/>
</dbReference>
<dbReference type="CDD" id="cd17546">
    <property type="entry name" value="REC_hyHK_CKI1_RcsC-like"/>
    <property type="match status" value="1"/>
</dbReference>
<dbReference type="SMART" id="SM00387">
    <property type="entry name" value="HATPase_c"/>
    <property type="match status" value="1"/>
</dbReference>
<dbReference type="InterPro" id="IPR003594">
    <property type="entry name" value="HATPase_dom"/>
</dbReference>
<feature type="domain" description="Histidine kinase" evidence="8">
    <location>
        <begin position="1308"/>
        <end position="1534"/>
    </location>
</feature>
<evidence type="ECO:0000256" key="2">
    <source>
        <dbReference type="ARBA" id="ARBA00012438"/>
    </source>
</evidence>
<dbReference type="SUPFAM" id="SSF55785">
    <property type="entry name" value="PYP-like sensor domain (PAS domain)"/>
    <property type="match status" value="2"/>
</dbReference>
<dbReference type="FunFam" id="1.10.287.130:FF:000024">
    <property type="entry name" value="Sensor histidine kinase/response regulator"/>
    <property type="match status" value="1"/>
</dbReference>
<dbReference type="SMART" id="SM00388">
    <property type="entry name" value="HisKA"/>
    <property type="match status" value="1"/>
</dbReference>
<feature type="compositionally biased region" description="Low complexity" evidence="7">
    <location>
        <begin position="249"/>
        <end position="260"/>
    </location>
</feature>
<dbReference type="EC" id="2.7.13.3" evidence="2"/>
<dbReference type="Gene3D" id="3.40.50.2300">
    <property type="match status" value="1"/>
</dbReference>
<evidence type="ECO:0000256" key="1">
    <source>
        <dbReference type="ARBA" id="ARBA00000085"/>
    </source>
</evidence>
<dbReference type="Gene3D" id="3.30.450.20">
    <property type="entry name" value="PAS domain"/>
    <property type="match status" value="2"/>
</dbReference>
<dbReference type="Pfam" id="PF02518">
    <property type="entry name" value="HATPase_c"/>
    <property type="match status" value="1"/>
</dbReference>
<feature type="compositionally biased region" description="Polar residues" evidence="7">
    <location>
        <begin position="224"/>
        <end position="237"/>
    </location>
</feature>
<feature type="compositionally biased region" description="Low complexity" evidence="7">
    <location>
        <begin position="644"/>
        <end position="656"/>
    </location>
</feature>
<dbReference type="CDD" id="cd00130">
    <property type="entry name" value="PAS"/>
    <property type="match status" value="1"/>
</dbReference>
<dbReference type="Pfam" id="PF08448">
    <property type="entry name" value="PAS_4"/>
    <property type="match status" value="1"/>
</dbReference>
<dbReference type="SMART" id="SM00448">
    <property type="entry name" value="REC"/>
    <property type="match status" value="1"/>
</dbReference>
<dbReference type="InterPro" id="IPR011006">
    <property type="entry name" value="CheY-like_superfamily"/>
</dbReference>
<dbReference type="FunFam" id="3.30.565.10:FF:000010">
    <property type="entry name" value="Sensor histidine kinase RcsC"/>
    <property type="match status" value="1"/>
</dbReference>
<dbReference type="InterPro" id="IPR035965">
    <property type="entry name" value="PAS-like_dom_sf"/>
</dbReference>
<feature type="compositionally biased region" description="Polar residues" evidence="7">
    <location>
        <begin position="190"/>
        <end position="203"/>
    </location>
</feature>